<evidence type="ECO:0000256" key="4">
    <source>
        <dbReference type="ARBA" id="ARBA00022519"/>
    </source>
</evidence>
<evidence type="ECO:0000256" key="2">
    <source>
        <dbReference type="ARBA" id="ARBA00022448"/>
    </source>
</evidence>
<feature type="transmembrane region" description="Helical" evidence="8">
    <location>
        <begin position="283"/>
        <end position="306"/>
    </location>
</feature>
<dbReference type="Proteomes" id="UP000036987">
    <property type="component" value="Unassembled WGS sequence"/>
</dbReference>
<feature type="transmembrane region" description="Helical" evidence="8">
    <location>
        <begin position="318"/>
        <end position="335"/>
    </location>
</feature>
<feature type="transmembrane region" description="Helical" evidence="8">
    <location>
        <begin position="210"/>
        <end position="230"/>
    </location>
</feature>
<dbReference type="GO" id="GO:0009706">
    <property type="term" value="C:chloroplast inner membrane"/>
    <property type="evidence" value="ECO:0000318"/>
    <property type="project" value="GO_Central"/>
</dbReference>
<dbReference type="Gene3D" id="1.20.1740.10">
    <property type="entry name" value="Amino acid/polyamine transporter I"/>
    <property type="match status" value="1"/>
</dbReference>
<feature type="transmembrane region" description="Helical" evidence="8">
    <location>
        <begin position="242"/>
        <end position="263"/>
    </location>
</feature>
<feature type="transmembrane region" description="Helical" evidence="8">
    <location>
        <begin position="388"/>
        <end position="407"/>
    </location>
</feature>
<feature type="transmembrane region" description="Helical" evidence="8">
    <location>
        <begin position="93"/>
        <end position="113"/>
    </location>
</feature>
<keyword evidence="10" id="KW-1185">Reference proteome</keyword>
<dbReference type="GO" id="GO:0005886">
    <property type="term" value="C:plasma membrane"/>
    <property type="evidence" value="ECO:0007669"/>
    <property type="project" value="UniProtKB-SubCell"/>
</dbReference>
<feature type="transmembrane region" description="Helical" evidence="8">
    <location>
        <begin position="176"/>
        <end position="198"/>
    </location>
</feature>
<gene>
    <name evidence="9" type="ORF">ZOSMA_194G00250</name>
</gene>
<dbReference type="AlphaFoldDB" id="A0A0K9PRB7"/>
<evidence type="ECO:0000313" key="10">
    <source>
        <dbReference type="Proteomes" id="UP000036987"/>
    </source>
</evidence>
<comment type="subcellular location">
    <subcellularLocation>
        <location evidence="1">Cell inner membrane</location>
        <topology evidence="1">Multi-pass membrane protein</topology>
    </subcellularLocation>
</comment>
<evidence type="ECO:0000256" key="8">
    <source>
        <dbReference type="SAM" id="Phobius"/>
    </source>
</evidence>
<keyword evidence="6 8" id="KW-1133">Transmembrane helix</keyword>
<keyword evidence="4" id="KW-0997">Cell inner membrane</keyword>
<name>A0A0K9PRB7_ZOSMR</name>
<dbReference type="STRING" id="29655.A0A0K9PRB7"/>
<keyword evidence="2" id="KW-0813">Transport</keyword>
<feature type="transmembrane region" description="Helical" evidence="8">
    <location>
        <begin position="461"/>
        <end position="479"/>
    </location>
</feature>
<dbReference type="GO" id="GO:0003333">
    <property type="term" value="P:amino acid transmembrane transport"/>
    <property type="evidence" value="ECO:0007669"/>
    <property type="project" value="InterPro"/>
</dbReference>
<keyword evidence="5 8" id="KW-0812">Transmembrane</keyword>
<keyword evidence="7 8" id="KW-0472">Membrane</keyword>
<organism evidence="9 10">
    <name type="scientific">Zostera marina</name>
    <name type="common">Eelgrass</name>
    <dbReference type="NCBI Taxonomy" id="29655"/>
    <lineage>
        <taxon>Eukaryota</taxon>
        <taxon>Viridiplantae</taxon>
        <taxon>Streptophyta</taxon>
        <taxon>Embryophyta</taxon>
        <taxon>Tracheophyta</taxon>
        <taxon>Spermatophyta</taxon>
        <taxon>Magnoliopsida</taxon>
        <taxon>Liliopsida</taxon>
        <taxon>Zosteraceae</taxon>
        <taxon>Zostera</taxon>
    </lineage>
</organism>
<comment type="caution">
    <text evidence="9">The sequence shown here is derived from an EMBL/GenBank/DDBJ whole genome shotgun (WGS) entry which is preliminary data.</text>
</comment>
<keyword evidence="3" id="KW-1003">Cell membrane</keyword>
<feature type="transmembrane region" description="Helical" evidence="8">
    <location>
        <begin position="355"/>
        <end position="376"/>
    </location>
</feature>
<dbReference type="PANTHER" id="PTHR32195">
    <property type="entry name" value="OS07G0662800 PROTEIN"/>
    <property type="match status" value="1"/>
</dbReference>
<dbReference type="InterPro" id="IPR018227">
    <property type="entry name" value="Amino_acid_transport_2"/>
</dbReference>
<dbReference type="Pfam" id="PF03222">
    <property type="entry name" value="Trp_Tyr_perm"/>
    <property type="match status" value="2"/>
</dbReference>
<accession>A0A0K9PRB7</accession>
<evidence type="ECO:0000256" key="5">
    <source>
        <dbReference type="ARBA" id="ARBA00022692"/>
    </source>
</evidence>
<dbReference type="OMA" id="LVKYYDR"/>
<dbReference type="OrthoDB" id="2014999at2759"/>
<feature type="transmembrane region" description="Helical" evidence="8">
    <location>
        <begin position="419"/>
        <end position="440"/>
    </location>
</feature>
<feature type="transmembrane region" description="Helical" evidence="8">
    <location>
        <begin position="125"/>
        <end position="149"/>
    </location>
</feature>
<evidence type="ECO:0000256" key="6">
    <source>
        <dbReference type="ARBA" id="ARBA00022989"/>
    </source>
</evidence>
<reference evidence="10" key="1">
    <citation type="journal article" date="2016" name="Nature">
        <title>The genome of the seagrass Zostera marina reveals angiosperm adaptation to the sea.</title>
        <authorList>
            <person name="Olsen J.L."/>
            <person name="Rouze P."/>
            <person name="Verhelst B."/>
            <person name="Lin Y.-C."/>
            <person name="Bayer T."/>
            <person name="Collen J."/>
            <person name="Dattolo E."/>
            <person name="De Paoli E."/>
            <person name="Dittami S."/>
            <person name="Maumus F."/>
            <person name="Michel G."/>
            <person name="Kersting A."/>
            <person name="Lauritano C."/>
            <person name="Lohaus R."/>
            <person name="Toepel M."/>
            <person name="Tonon T."/>
            <person name="Vanneste K."/>
            <person name="Amirebrahimi M."/>
            <person name="Brakel J."/>
            <person name="Bostroem C."/>
            <person name="Chovatia M."/>
            <person name="Grimwood J."/>
            <person name="Jenkins J.W."/>
            <person name="Jueterbock A."/>
            <person name="Mraz A."/>
            <person name="Stam W.T."/>
            <person name="Tice H."/>
            <person name="Bornberg-Bauer E."/>
            <person name="Green P.J."/>
            <person name="Pearson G.A."/>
            <person name="Procaccini G."/>
            <person name="Duarte C.M."/>
            <person name="Schmutz J."/>
            <person name="Reusch T.B.H."/>
            <person name="Van de Peer Y."/>
        </authorList>
    </citation>
    <scope>NUCLEOTIDE SEQUENCE [LARGE SCALE GENOMIC DNA]</scope>
    <source>
        <strain evidence="10">cv. Finnish</strain>
    </source>
</reference>
<sequence>MMYAKTAARCTQIAPSTIWLSSDRHRALFGNSTFNPQQQANINGIKSLRHQIRRPSWMLVKATKEEEEEEEKMIHWPNSEPTELEKRDNSGTLTGAVSLIIGTTIGSGILALPQKTYTAGFIPSATSMVACWAFLLVEALLLAEVNVFLRHNRKNDSDSEDVISFKTMAQETLGDWGANVATWTYVFLAYTSMVAYASKSGDLLSPFFSFIPSPMLAALFTTLVASIIFLGENNAAYQINQWLTASMIGLLVVIEASALSSNGGESGVGWLVFMAANDDWARIPNTIPVIIFSLVYHDIIPVICHYLDNDMVEIRRSLIIGSLVPLLFLLVWDAITLGPVNQHLLSSNTAIVETFSLLAVGTSMIGTLLGFSLFFQEQLKHKLVGKKKLSFSSIAIAVIPSLLLSAALPDAFSVATDIAGGYCMTILYGILPPAMAWFLLQFNNVKDDHNEDAPFFNHNPTALLGIGLFASALVLDQLLQHL</sequence>
<dbReference type="PANTHER" id="PTHR32195:SF24">
    <property type="entry name" value="TRYPTOPHAN OR TYROSINE TRANSPORTER PROTEIN"/>
    <property type="match status" value="1"/>
</dbReference>
<evidence type="ECO:0000313" key="9">
    <source>
        <dbReference type="EMBL" id="KMZ70762.1"/>
    </source>
</evidence>
<proteinExistence type="predicted"/>
<evidence type="ECO:0000256" key="1">
    <source>
        <dbReference type="ARBA" id="ARBA00004429"/>
    </source>
</evidence>
<evidence type="ECO:0000256" key="7">
    <source>
        <dbReference type="ARBA" id="ARBA00023136"/>
    </source>
</evidence>
<protein>
    <submittedName>
        <fullName evidence="9">Putative Tyrosine-specific transport protein</fullName>
    </submittedName>
</protein>
<evidence type="ECO:0000256" key="3">
    <source>
        <dbReference type="ARBA" id="ARBA00022475"/>
    </source>
</evidence>
<dbReference type="EMBL" id="LFYR01000710">
    <property type="protein sequence ID" value="KMZ70762.1"/>
    <property type="molecule type" value="Genomic_DNA"/>
</dbReference>